<dbReference type="Proteomes" id="UP000827284">
    <property type="component" value="Unassembled WGS sequence"/>
</dbReference>
<comment type="caution">
    <text evidence="2">The sequence shown here is derived from an EMBL/GenBank/DDBJ whole genome shotgun (WGS) entry which is preliminary data.</text>
</comment>
<feature type="compositionally biased region" description="Polar residues" evidence="1">
    <location>
        <begin position="154"/>
        <end position="185"/>
    </location>
</feature>
<dbReference type="OrthoDB" id="2345088at2759"/>
<evidence type="ECO:0000313" key="3">
    <source>
        <dbReference type="Proteomes" id="UP000827284"/>
    </source>
</evidence>
<evidence type="ECO:0000313" key="2">
    <source>
        <dbReference type="EMBL" id="GJJ79278.1"/>
    </source>
</evidence>
<organism evidence="2 3">
    <name type="scientific">Entomortierella parvispora</name>
    <dbReference type="NCBI Taxonomy" id="205924"/>
    <lineage>
        <taxon>Eukaryota</taxon>
        <taxon>Fungi</taxon>
        <taxon>Fungi incertae sedis</taxon>
        <taxon>Mucoromycota</taxon>
        <taxon>Mortierellomycotina</taxon>
        <taxon>Mortierellomycetes</taxon>
        <taxon>Mortierellales</taxon>
        <taxon>Mortierellaceae</taxon>
        <taxon>Entomortierella</taxon>
    </lineage>
</organism>
<accession>A0A9P3HP48</accession>
<dbReference type="AlphaFoldDB" id="A0A9P3HP48"/>
<name>A0A9P3HP48_9FUNG</name>
<evidence type="ECO:0000256" key="1">
    <source>
        <dbReference type="SAM" id="MobiDB-lite"/>
    </source>
</evidence>
<sequence length="558" mass="62806">MEFERKGGRQDRTVIDTDSSATAHIKWALKALEEGEKITVPGFVKAFGYSSEQNANEAYLKLISSSNFTQPLRSRLDKNYKTWLDNHALTFWAERSVALKAKLALTATAADMVDGGRPIAHCVLQEESDAFVQSRESLSLAGQKHLHDTFDGEGSQNKCTKSSKRSTTANETISKHNLSSRSEATYPSRPRCIGSPSPLPSSLFPPIGSSKLPPPVNSTEGLQYAVVNQRTEWSSDGVDIGLLFKAYKQHCTASLDLAIDDIIDLTADSHFIAIISDTEFSAVLSDFPKFESDSEELVELTLALGGVCSYEQFRDRVFNDAPNTPIRRFLFRIVDCYSRYFPKHMDIPHLLERQAMFDLLCPFIRGALLVYDVESDVSEIAIIGSGQRKNFGKDASDKQSKCRRADITGNDGMGNQVLLAECSKIYEKDIRKFKEDRRKLARAMKDSWDLTVRKFAEDQSRPPENLSVFGLQVFDEKLFFLKLDYRGHYRLWQIETAQLPMRHHNFFEKTAICSKIALKFAAAVAKEIGQRKKLSMISSAEALMLSRASRRLKRTTDS</sequence>
<dbReference type="EMBL" id="BQFW01000018">
    <property type="protein sequence ID" value="GJJ79278.1"/>
    <property type="molecule type" value="Genomic_DNA"/>
</dbReference>
<protein>
    <submittedName>
        <fullName evidence="2">Uncharacterized protein</fullName>
    </submittedName>
</protein>
<reference evidence="2" key="2">
    <citation type="journal article" date="2022" name="Microbiol. Resour. Announc.">
        <title>Whole-Genome Sequence of Entomortierella parvispora E1425, a Mucoromycotan Fungus Associated with Burkholderiaceae-Related Endosymbiotic Bacteria.</title>
        <authorList>
            <person name="Herlambang A."/>
            <person name="Guo Y."/>
            <person name="Takashima Y."/>
            <person name="Narisawa K."/>
            <person name="Ohta H."/>
            <person name="Nishizawa T."/>
        </authorList>
    </citation>
    <scope>NUCLEOTIDE SEQUENCE</scope>
    <source>
        <strain evidence="2">E1425</strain>
    </source>
</reference>
<reference evidence="2" key="1">
    <citation type="submission" date="2021-11" db="EMBL/GenBank/DDBJ databases">
        <authorList>
            <person name="Herlambang A."/>
            <person name="Guo Y."/>
            <person name="Takashima Y."/>
            <person name="Nishizawa T."/>
        </authorList>
    </citation>
    <scope>NUCLEOTIDE SEQUENCE</scope>
    <source>
        <strain evidence="2">E1425</strain>
    </source>
</reference>
<proteinExistence type="predicted"/>
<feature type="region of interest" description="Disordered" evidence="1">
    <location>
        <begin position="147"/>
        <end position="197"/>
    </location>
</feature>
<keyword evidence="3" id="KW-1185">Reference proteome</keyword>
<gene>
    <name evidence="2" type="ORF">EMPS_11639</name>
</gene>